<reference evidence="2" key="1">
    <citation type="submission" date="2016-04" db="EMBL/GenBank/DDBJ databases">
        <authorList>
            <person name="Guldener U."/>
            <person name="Guldener U."/>
        </authorList>
    </citation>
    <scope>NUCLEOTIDE SEQUENCE [LARGE SCALE GENOMIC DNA]</scope>
    <source>
        <strain evidence="2">UB2112</strain>
    </source>
</reference>
<dbReference type="EMBL" id="LT558130">
    <property type="protein sequence ID" value="SAM84359.1"/>
    <property type="molecule type" value="Genomic_DNA"/>
</dbReference>
<dbReference type="OrthoDB" id="1110994at2759"/>
<organism evidence="1 2">
    <name type="scientific">Ustilago bromivora</name>
    <dbReference type="NCBI Taxonomy" id="307758"/>
    <lineage>
        <taxon>Eukaryota</taxon>
        <taxon>Fungi</taxon>
        <taxon>Dikarya</taxon>
        <taxon>Basidiomycota</taxon>
        <taxon>Ustilaginomycotina</taxon>
        <taxon>Ustilaginomycetes</taxon>
        <taxon>Ustilaginales</taxon>
        <taxon>Ustilaginaceae</taxon>
        <taxon>Ustilago</taxon>
    </lineage>
</organism>
<name>A0A1K0HBV1_9BASI</name>
<protein>
    <submittedName>
        <fullName evidence="1">Uncharacterized protein</fullName>
    </submittedName>
</protein>
<proteinExistence type="predicted"/>
<gene>
    <name evidence="1" type="ORF">UBRO_20312</name>
</gene>
<sequence>MDHAVSITTADSGLLPATKMGGTVSLLSFSSKMCQWEQMIYKNCLLVPDLVTNLISIKSVTHAQGKVTFEDELVTVQDKHGCTICVLTSGDGYPAAAMLIWDDSMPEPAISLAFAAKTSSTEHLYGLQYQTHTYKY</sequence>
<evidence type="ECO:0000313" key="1">
    <source>
        <dbReference type="EMBL" id="SAM84359.1"/>
    </source>
</evidence>
<evidence type="ECO:0000313" key="2">
    <source>
        <dbReference type="Proteomes" id="UP000179920"/>
    </source>
</evidence>
<accession>A0A1K0HBV1</accession>
<dbReference type="AlphaFoldDB" id="A0A1K0HBV1"/>
<dbReference type="Proteomes" id="UP000179920">
    <property type="component" value="Chromosome XIV"/>
</dbReference>